<reference evidence="1" key="1">
    <citation type="submission" date="2022-10" db="EMBL/GenBank/DDBJ databases">
        <title>Genome Sequence of Xylaria curta.</title>
        <authorList>
            <person name="Buettner E."/>
        </authorList>
    </citation>
    <scope>NUCLEOTIDE SEQUENCE</scope>
    <source>
        <strain evidence="1">Babe10</strain>
    </source>
</reference>
<sequence length="190" mass="20809">MGTITSKLNKRVLLTGGSGFIASHILDALLEDGRFQVVVTARSDEKGKKLVDSVKPHNISYVVVEDIAKEDAFDQVFKSQPPFRYVIHTASPYHLDVQDPVKDFLAPAVNGTTGLLKSIKAHGPTVKRVVITSSSAAILNPDKHEPVYNENFWAPVTEEDAIRDPAKNAYRASKVRVWPCCDAGPRADDA</sequence>
<accession>A0ACC1MHV5</accession>
<proteinExistence type="predicted"/>
<evidence type="ECO:0000313" key="1">
    <source>
        <dbReference type="EMBL" id="KAJ2966592.1"/>
    </source>
</evidence>
<organism evidence="1 2">
    <name type="scientific">Xylaria curta</name>
    <dbReference type="NCBI Taxonomy" id="42375"/>
    <lineage>
        <taxon>Eukaryota</taxon>
        <taxon>Fungi</taxon>
        <taxon>Dikarya</taxon>
        <taxon>Ascomycota</taxon>
        <taxon>Pezizomycotina</taxon>
        <taxon>Sordariomycetes</taxon>
        <taxon>Xylariomycetidae</taxon>
        <taxon>Xylariales</taxon>
        <taxon>Xylariaceae</taxon>
        <taxon>Xylaria</taxon>
    </lineage>
</organism>
<comment type="caution">
    <text evidence="1">The sequence shown here is derived from an EMBL/GenBank/DDBJ whole genome shotgun (WGS) entry which is preliminary data.</text>
</comment>
<name>A0ACC1MHV5_9PEZI</name>
<dbReference type="EMBL" id="JAPDGR010005037">
    <property type="protein sequence ID" value="KAJ2966592.1"/>
    <property type="molecule type" value="Genomic_DNA"/>
</dbReference>
<keyword evidence="2" id="KW-1185">Reference proteome</keyword>
<gene>
    <name evidence="1" type="ORF">NUW58_g10630</name>
</gene>
<protein>
    <submittedName>
        <fullName evidence="1">Uncharacterized protein</fullName>
    </submittedName>
</protein>
<dbReference type="Proteomes" id="UP001143856">
    <property type="component" value="Unassembled WGS sequence"/>
</dbReference>
<evidence type="ECO:0000313" key="2">
    <source>
        <dbReference type="Proteomes" id="UP001143856"/>
    </source>
</evidence>